<evidence type="ECO:0000256" key="1">
    <source>
        <dbReference type="ARBA" id="ARBA00007958"/>
    </source>
</evidence>
<organism evidence="3 4">
    <name type="scientific">Candidatus Marsarchaeota G1 archaeon BE_D</name>
    <dbReference type="NCBI Taxonomy" id="1978156"/>
    <lineage>
        <taxon>Archaea</taxon>
        <taxon>Candidatus Marsarchaeota</taxon>
        <taxon>Candidatus Marsarchaeota group 1</taxon>
    </lineage>
</organism>
<proteinExistence type="inferred from homology"/>
<dbReference type="InterPro" id="IPR023198">
    <property type="entry name" value="PGP-like_dom2"/>
</dbReference>
<evidence type="ECO:0000313" key="3">
    <source>
        <dbReference type="EMBL" id="PSN84641.1"/>
    </source>
</evidence>
<dbReference type="NCBIfam" id="TIGR01493">
    <property type="entry name" value="HAD-SF-IA-v2"/>
    <property type="match status" value="1"/>
</dbReference>
<dbReference type="SFLD" id="SFLDS00003">
    <property type="entry name" value="Haloacid_Dehalogenase"/>
    <property type="match status" value="1"/>
</dbReference>
<dbReference type="InterPro" id="IPR036412">
    <property type="entry name" value="HAD-like_sf"/>
</dbReference>
<dbReference type="SFLD" id="SFLDG01129">
    <property type="entry name" value="C1.5:_HAD__Beta-PGM__Phosphata"/>
    <property type="match status" value="1"/>
</dbReference>
<dbReference type="InterPro" id="IPR023214">
    <property type="entry name" value="HAD_sf"/>
</dbReference>
<dbReference type="Gene3D" id="1.10.150.240">
    <property type="entry name" value="Putative phosphatase, domain 2"/>
    <property type="match status" value="1"/>
</dbReference>
<comment type="similarity">
    <text evidence="1">Belongs to the HAD-like hydrolase superfamily.</text>
</comment>
<dbReference type="PANTHER" id="PTHR43316:SF3">
    <property type="entry name" value="HALOACID DEHALOGENASE, TYPE II (AFU_ORTHOLOGUE AFUA_2G07750)-RELATED"/>
    <property type="match status" value="1"/>
</dbReference>
<dbReference type="Proteomes" id="UP000240569">
    <property type="component" value="Unassembled WGS sequence"/>
</dbReference>
<reference evidence="3 4" key="1">
    <citation type="submission" date="2017-04" db="EMBL/GenBank/DDBJ databases">
        <title>Novel microbial lineages endemic to geothermal iron-oxide mats fill important gaps in the evolutionary history of Archaea.</title>
        <authorList>
            <person name="Jay Z.J."/>
            <person name="Beam J.P."/>
            <person name="Dlakic M."/>
            <person name="Rusch D.B."/>
            <person name="Kozubal M.A."/>
            <person name="Inskeep W.P."/>
        </authorList>
    </citation>
    <scope>NUCLEOTIDE SEQUENCE [LARGE SCALE GENOMIC DNA]</scope>
    <source>
        <strain evidence="3">BE_D</strain>
    </source>
</reference>
<comment type="caution">
    <text evidence="3">The sequence shown here is derived from an EMBL/GenBank/DDBJ whole genome shotgun (WGS) entry which is preliminary data.</text>
</comment>
<name>A0A2R6AE36_9ARCH</name>
<dbReference type="InterPro" id="IPR041492">
    <property type="entry name" value="HAD_2"/>
</dbReference>
<dbReference type="SUPFAM" id="SSF56784">
    <property type="entry name" value="HAD-like"/>
    <property type="match status" value="1"/>
</dbReference>
<evidence type="ECO:0000256" key="2">
    <source>
        <dbReference type="ARBA" id="ARBA00022801"/>
    </source>
</evidence>
<dbReference type="EMBL" id="NEXD01000075">
    <property type="protein sequence ID" value="PSN84641.1"/>
    <property type="molecule type" value="Genomic_DNA"/>
</dbReference>
<dbReference type="Pfam" id="PF13419">
    <property type="entry name" value="HAD_2"/>
    <property type="match status" value="1"/>
</dbReference>
<dbReference type="InterPro" id="IPR006439">
    <property type="entry name" value="HAD-SF_hydro_IA"/>
</dbReference>
<dbReference type="GO" id="GO:0016787">
    <property type="term" value="F:hydrolase activity"/>
    <property type="evidence" value="ECO:0007669"/>
    <property type="project" value="UniProtKB-KW"/>
</dbReference>
<evidence type="ECO:0000313" key="4">
    <source>
        <dbReference type="Proteomes" id="UP000240569"/>
    </source>
</evidence>
<dbReference type="PANTHER" id="PTHR43316">
    <property type="entry name" value="HYDROLASE, HALOACID DELAHOGENASE-RELATED"/>
    <property type="match status" value="1"/>
</dbReference>
<protein>
    <recommendedName>
        <fullName evidence="5">Haloacid dehalogenase, type II</fullName>
    </recommendedName>
</protein>
<evidence type="ECO:0008006" key="5">
    <source>
        <dbReference type="Google" id="ProtNLM"/>
    </source>
</evidence>
<dbReference type="InterPro" id="IPR051540">
    <property type="entry name" value="S-2-haloacid_dehalogenase"/>
</dbReference>
<dbReference type="Gene3D" id="3.40.50.1000">
    <property type="entry name" value="HAD superfamily/HAD-like"/>
    <property type="match status" value="1"/>
</dbReference>
<sequence length="201" mass="22929">MIVTFDVYGTLFDWERSIKGCLELLGVNHEEFFREEFRRVSGLTQYAPYSQILKQSLKSVMGARYSDEYGDALVLCFAKSPPFPDTILGLQKLKTKGHKLGVISNTEQSLLAITLCGLQNVFDWVITAEHTRFYKPSLKAFEKAYEIMRVDPKRVLHVSSYPSYDLESAQKLGVKTVLLNRYGGSWSHVVSRVDELVHILD</sequence>
<keyword evidence="2" id="KW-0378">Hydrolase</keyword>
<dbReference type="AlphaFoldDB" id="A0A2R6AE36"/>
<accession>A0A2R6AE36</accession>
<gene>
    <name evidence="3" type="ORF">B9Q02_09340</name>
</gene>